<protein>
    <recommendedName>
        <fullName evidence="4">Transmembrane protein</fullName>
    </recommendedName>
</protein>
<reference evidence="2" key="1">
    <citation type="submission" date="2023-07" db="EMBL/GenBank/DDBJ databases">
        <authorList>
            <person name="Peeters C."/>
        </authorList>
    </citation>
    <scope>NUCLEOTIDE SEQUENCE</scope>
    <source>
        <strain evidence="2">R-77567</strain>
    </source>
</reference>
<organism evidence="2 3">
    <name type="scientific">Ralstonia flatus</name>
    <dbReference type="NCBI Taxonomy" id="3058601"/>
    <lineage>
        <taxon>Bacteria</taxon>
        <taxon>Pseudomonadati</taxon>
        <taxon>Pseudomonadota</taxon>
        <taxon>Betaproteobacteria</taxon>
        <taxon>Burkholderiales</taxon>
        <taxon>Burkholderiaceae</taxon>
        <taxon>Ralstonia</taxon>
    </lineage>
</organism>
<comment type="caution">
    <text evidence="2">The sequence shown here is derived from an EMBL/GenBank/DDBJ whole genome shotgun (WGS) entry which is preliminary data.</text>
</comment>
<dbReference type="AlphaFoldDB" id="A0AAD2C010"/>
<proteinExistence type="predicted"/>
<dbReference type="RefSeq" id="WP_206275473.1">
    <property type="nucleotide sequence ID" value="NZ_CAUDKO010000003.1"/>
</dbReference>
<dbReference type="Proteomes" id="UP001190491">
    <property type="component" value="Unassembled WGS sequence"/>
</dbReference>
<gene>
    <name evidence="2" type="ORF">R77567_01647</name>
</gene>
<keyword evidence="1" id="KW-0812">Transmembrane</keyword>
<evidence type="ECO:0000313" key="3">
    <source>
        <dbReference type="Proteomes" id="UP001190491"/>
    </source>
</evidence>
<dbReference type="EMBL" id="CAUDKO010000003">
    <property type="protein sequence ID" value="CAJ0862426.1"/>
    <property type="molecule type" value="Genomic_DNA"/>
</dbReference>
<keyword evidence="1" id="KW-1133">Transmembrane helix</keyword>
<keyword evidence="1" id="KW-0472">Membrane</keyword>
<evidence type="ECO:0000313" key="2">
    <source>
        <dbReference type="EMBL" id="CAJ0862426.1"/>
    </source>
</evidence>
<sequence length="71" mass="7743">MADLGNFALAAVIIAAFVLMFCGCIAIVFLSPDPIGVFLNQQDQTHDVQPETKRAALLLARVRGFLARRAR</sequence>
<feature type="transmembrane region" description="Helical" evidence="1">
    <location>
        <begin position="7"/>
        <end position="30"/>
    </location>
</feature>
<dbReference type="PROSITE" id="PS50096">
    <property type="entry name" value="IQ"/>
    <property type="match status" value="1"/>
</dbReference>
<evidence type="ECO:0000256" key="1">
    <source>
        <dbReference type="SAM" id="Phobius"/>
    </source>
</evidence>
<name>A0AAD2C010_9RALS</name>
<evidence type="ECO:0008006" key="4">
    <source>
        <dbReference type="Google" id="ProtNLM"/>
    </source>
</evidence>
<accession>A0AAD2C010</accession>